<dbReference type="PANTHER" id="PTHR33273">
    <property type="entry name" value="DOMAIN-CONTAINING PROTEIN, PUTATIVE-RELATED"/>
    <property type="match status" value="1"/>
</dbReference>
<comment type="caution">
    <text evidence="2">The sequence shown here is derived from an EMBL/GenBank/DDBJ whole genome shotgun (WGS) entry which is preliminary data.</text>
</comment>
<evidence type="ECO:0000313" key="3">
    <source>
        <dbReference type="Proteomes" id="UP001153954"/>
    </source>
</evidence>
<reference evidence="2" key="1">
    <citation type="submission" date="2022-03" db="EMBL/GenBank/DDBJ databases">
        <authorList>
            <person name="Tunstrom K."/>
        </authorList>
    </citation>
    <scope>NUCLEOTIDE SEQUENCE</scope>
</reference>
<dbReference type="SUPFAM" id="SSF56219">
    <property type="entry name" value="DNase I-like"/>
    <property type="match status" value="1"/>
</dbReference>
<evidence type="ECO:0000259" key="1">
    <source>
        <dbReference type="Pfam" id="PF14529"/>
    </source>
</evidence>
<feature type="domain" description="Endonuclease/exonuclease/phosphatase" evidence="1">
    <location>
        <begin position="83"/>
        <end position="190"/>
    </location>
</feature>
<organism evidence="2 3">
    <name type="scientific">Euphydryas editha</name>
    <name type="common">Edith's checkerspot</name>
    <dbReference type="NCBI Taxonomy" id="104508"/>
    <lineage>
        <taxon>Eukaryota</taxon>
        <taxon>Metazoa</taxon>
        <taxon>Ecdysozoa</taxon>
        <taxon>Arthropoda</taxon>
        <taxon>Hexapoda</taxon>
        <taxon>Insecta</taxon>
        <taxon>Pterygota</taxon>
        <taxon>Neoptera</taxon>
        <taxon>Endopterygota</taxon>
        <taxon>Lepidoptera</taxon>
        <taxon>Glossata</taxon>
        <taxon>Ditrysia</taxon>
        <taxon>Papilionoidea</taxon>
        <taxon>Nymphalidae</taxon>
        <taxon>Nymphalinae</taxon>
        <taxon>Euphydryas</taxon>
    </lineage>
</organism>
<dbReference type="Proteomes" id="UP001153954">
    <property type="component" value="Unassembled WGS sequence"/>
</dbReference>
<dbReference type="CDD" id="cd09077">
    <property type="entry name" value="R1-I-EN"/>
    <property type="match status" value="1"/>
</dbReference>
<keyword evidence="3" id="KW-1185">Reference proteome</keyword>
<accession>A0AAU9VAT9</accession>
<name>A0AAU9VAT9_EUPED</name>
<dbReference type="PANTHER" id="PTHR33273:SF4">
    <property type="entry name" value="ENDONUCLEASE_EXONUCLEASE_PHOSPHATASE DOMAIN-CONTAINING PROTEIN"/>
    <property type="match status" value="1"/>
</dbReference>
<dbReference type="Pfam" id="PF14529">
    <property type="entry name" value="Exo_endo_phos_2"/>
    <property type="match status" value="1"/>
</dbReference>
<sequence>MMSILQENLNRNVLAQNLLRQRVFEDNTDVCIICEQHSNLEDKTWFTDETNTAAIWTVSSNNVTIINSGCGARFVWIKTSMTYIMSVYLSPNEGISAFRQKLSNIEDAINDFNGEVIVAGDFNAKSAEWGAVFSNTRGNKVADFAARLDLTVLNTGNTSTFRRPGYQEYILDISLGIPRIARMIKNWIDHEALRKSLSQSWSTLKLHPAPNTRSETERLVLTVMKAITTSGRHTGGRQKFQHFVKDVTNFVVE</sequence>
<proteinExistence type="predicted"/>
<dbReference type="InterPro" id="IPR036691">
    <property type="entry name" value="Endo/exonu/phosph_ase_sf"/>
</dbReference>
<dbReference type="Gene3D" id="3.60.10.10">
    <property type="entry name" value="Endonuclease/exonuclease/phosphatase"/>
    <property type="match status" value="1"/>
</dbReference>
<dbReference type="AlphaFoldDB" id="A0AAU9VAT9"/>
<gene>
    <name evidence="2" type="ORF">EEDITHA_LOCUS21416</name>
</gene>
<protein>
    <recommendedName>
        <fullName evidence="1">Endonuclease/exonuclease/phosphatase domain-containing protein</fullName>
    </recommendedName>
</protein>
<dbReference type="GO" id="GO:0003824">
    <property type="term" value="F:catalytic activity"/>
    <property type="evidence" value="ECO:0007669"/>
    <property type="project" value="InterPro"/>
</dbReference>
<dbReference type="InterPro" id="IPR005135">
    <property type="entry name" value="Endo/exonuclease/phosphatase"/>
</dbReference>
<evidence type="ECO:0000313" key="2">
    <source>
        <dbReference type="EMBL" id="CAH2107373.1"/>
    </source>
</evidence>
<dbReference type="EMBL" id="CAKOGL010000030">
    <property type="protein sequence ID" value="CAH2107373.1"/>
    <property type="molecule type" value="Genomic_DNA"/>
</dbReference>